<dbReference type="SUPFAM" id="SSF55120">
    <property type="entry name" value="Pseudouridine synthase"/>
    <property type="match status" value="1"/>
</dbReference>
<name>A0A366H828_9BURK</name>
<evidence type="ECO:0000259" key="2">
    <source>
        <dbReference type="Pfam" id="PF00849"/>
    </source>
</evidence>
<dbReference type="PROSITE" id="PS01129">
    <property type="entry name" value="PSI_RLU"/>
    <property type="match status" value="1"/>
</dbReference>
<dbReference type="Proteomes" id="UP000253628">
    <property type="component" value="Unassembled WGS sequence"/>
</dbReference>
<dbReference type="GO" id="GO:0009982">
    <property type="term" value="F:pseudouridine synthase activity"/>
    <property type="evidence" value="ECO:0007669"/>
    <property type="project" value="InterPro"/>
</dbReference>
<comment type="caution">
    <text evidence="3">The sequence shown here is derived from an EMBL/GenBank/DDBJ whole genome shotgun (WGS) entry which is preliminary data.</text>
</comment>
<accession>A0A366H828</accession>
<dbReference type="InterPro" id="IPR006145">
    <property type="entry name" value="PsdUridine_synth_RsuA/RluA"/>
</dbReference>
<dbReference type="GO" id="GO:0000455">
    <property type="term" value="P:enzyme-directed rRNA pseudouridine synthesis"/>
    <property type="evidence" value="ECO:0007669"/>
    <property type="project" value="TreeGrafter"/>
</dbReference>
<evidence type="ECO:0000313" key="3">
    <source>
        <dbReference type="EMBL" id="RBP38341.1"/>
    </source>
</evidence>
<gene>
    <name evidence="3" type="ORF">DFR37_107105</name>
</gene>
<dbReference type="PANTHER" id="PTHR21600">
    <property type="entry name" value="MITOCHONDRIAL RNA PSEUDOURIDINE SYNTHASE"/>
    <property type="match status" value="1"/>
</dbReference>
<dbReference type="InterPro" id="IPR006224">
    <property type="entry name" value="PsdUridine_synth_RluA-like_CS"/>
</dbReference>
<dbReference type="GO" id="GO:0003723">
    <property type="term" value="F:RNA binding"/>
    <property type="evidence" value="ECO:0007669"/>
    <property type="project" value="InterPro"/>
</dbReference>
<dbReference type="Pfam" id="PF00849">
    <property type="entry name" value="PseudoU_synth_2"/>
    <property type="match status" value="1"/>
</dbReference>
<evidence type="ECO:0000313" key="4">
    <source>
        <dbReference type="Proteomes" id="UP000253628"/>
    </source>
</evidence>
<keyword evidence="4" id="KW-1185">Reference proteome</keyword>
<reference evidence="3 4" key="1">
    <citation type="submission" date="2018-06" db="EMBL/GenBank/DDBJ databases">
        <title>Genomic Encyclopedia of Type Strains, Phase IV (KMG-IV): sequencing the most valuable type-strain genomes for metagenomic binning, comparative biology and taxonomic classification.</title>
        <authorList>
            <person name="Goeker M."/>
        </authorList>
    </citation>
    <scope>NUCLEOTIDE SEQUENCE [LARGE SCALE GENOMIC DNA]</scope>
    <source>
        <strain evidence="3 4">DSM 25520</strain>
    </source>
</reference>
<proteinExistence type="predicted"/>
<protein>
    <submittedName>
        <fullName evidence="3">tRNA pseudouridine32 synthase/23S rRNA pseudouridine746 synthase</fullName>
    </submittedName>
</protein>
<dbReference type="Gene3D" id="3.30.2350.10">
    <property type="entry name" value="Pseudouridine synthase"/>
    <property type="match status" value="1"/>
</dbReference>
<organism evidence="3 4">
    <name type="scientific">Eoetvoesiella caeni</name>
    <dbReference type="NCBI Taxonomy" id="645616"/>
    <lineage>
        <taxon>Bacteria</taxon>
        <taxon>Pseudomonadati</taxon>
        <taxon>Pseudomonadota</taxon>
        <taxon>Betaproteobacteria</taxon>
        <taxon>Burkholderiales</taxon>
        <taxon>Alcaligenaceae</taxon>
        <taxon>Eoetvoesiella</taxon>
    </lineage>
</organism>
<dbReference type="InterPro" id="IPR050188">
    <property type="entry name" value="RluA_PseudoU_synthase"/>
</dbReference>
<evidence type="ECO:0000256" key="1">
    <source>
        <dbReference type="SAM" id="MobiDB-lite"/>
    </source>
</evidence>
<feature type="domain" description="Pseudouridine synthase RsuA/RluA-like" evidence="2">
    <location>
        <begin position="113"/>
        <end position="260"/>
    </location>
</feature>
<dbReference type="PANTHER" id="PTHR21600:SF84">
    <property type="entry name" value="PSEUDOURIDINE SYNTHASE RSUA_RLUA-LIKE DOMAIN-CONTAINING PROTEIN"/>
    <property type="match status" value="1"/>
</dbReference>
<dbReference type="GO" id="GO:0140098">
    <property type="term" value="F:catalytic activity, acting on RNA"/>
    <property type="evidence" value="ECO:0007669"/>
    <property type="project" value="UniProtKB-ARBA"/>
</dbReference>
<dbReference type="EMBL" id="QNRQ01000007">
    <property type="protein sequence ID" value="RBP38341.1"/>
    <property type="molecule type" value="Genomic_DNA"/>
</dbReference>
<dbReference type="AlphaFoldDB" id="A0A366H828"/>
<feature type="region of interest" description="Disordered" evidence="1">
    <location>
        <begin position="1"/>
        <end position="24"/>
    </location>
</feature>
<dbReference type="RefSeq" id="WP_346724946.1">
    <property type="nucleotide sequence ID" value="NZ_JACCEU010000008.1"/>
</dbReference>
<sequence length="328" mass="37101">MSAENGMQDFRRTAPPRAASSPLPMRDGVAASRVYLPPGPWPTVLDFLVERFRFMAPQVLRARLNVGAIVDETGMPQRADAPYRPRQWLWYYREVPDEAAVPFELDILYRDAHLVVVDKPHFLASTPGGRYLHETALTRLRKRLDLPAISPVHRLDRETAGVMLFCVDVASRGAYQSLFQQRQVVKEYEAIAPWRDDLVFPLVHRSRLQDCASSFAVQEVGGEPNSETRIEVKERLGALAHYHLTPSTGRKHQLRAHLSALGIPICNDLFYPCLQPRHDVDDYARPLQLLARAIEFTDPISGEKRRFESRRVLAQARSEASTSAGTVA</sequence>
<dbReference type="InterPro" id="IPR020103">
    <property type="entry name" value="PsdUridine_synth_cat_dom_sf"/>
</dbReference>